<evidence type="ECO:0000313" key="3">
    <source>
        <dbReference type="Proteomes" id="UP000185657"/>
    </source>
</evidence>
<reference evidence="1 4" key="2">
    <citation type="submission" date="2016-10" db="EMBL/GenBank/DDBJ databases">
        <title>Hydorgenophaga sp. LPB0072 isolated from gastropod.</title>
        <authorList>
            <person name="Kim E."/>
            <person name="Yi H."/>
        </authorList>
    </citation>
    <scope>NUCLEOTIDE SEQUENCE [LARGE SCALE GENOMIC DNA]</scope>
    <source>
        <strain evidence="1 4">LPB0072</strain>
    </source>
</reference>
<dbReference type="RefSeq" id="WP_066088027.1">
    <property type="nucleotide sequence ID" value="NZ_CP017476.1"/>
</dbReference>
<gene>
    <name evidence="1" type="ORF">LPB072_10130</name>
    <name evidence="2" type="ORF">LPB72_07245</name>
</gene>
<dbReference type="Proteomes" id="UP000185657">
    <property type="component" value="Unassembled WGS sequence"/>
</dbReference>
<evidence type="ECO:0000313" key="1">
    <source>
        <dbReference type="EMBL" id="AOW13159.1"/>
    </source>
</evidence>
<accession>A0A162P9H9</accession>
<sequence length="156" mass="18773">MKKHTGKYYEVDLNYQLGKFAVLDFEMHHYHDYSWTDISSEQVRTYSALGYLKQAIEKEYVPDSELLRGIGFWIDRRREAEPLAAKLFRNYVDSTVNIDQILRLNKSEESFLILEIINSDKFFVKLERKNPILFEEVCHEMHRKFAFLRHKNISEF</sequence>
<protein>
    <submittedName>
        <fullName evidence="1">Uncharacterized protein</fullName>
    </submittedName>
</protein>
<dbReference type="EMBL" id="LVWD01000007">
    <property type="protein sequence ID" value="OAD42696.1"/>
    <property type="molecule type" value="Genomic_DNA"/>
</dbReference>
<proteinExistence type="predicted"/>
<dbReference type="Proteomes" id="UP000185680">
    <property type="component" value="Chromosome"/>
</dbReference>
<organism evidence="1 4">
    <name type="scientific">Hydrogenophaga crassostreae</name>
    <dbReference type="NCBI Taxonomy" id="1763535"/>
    <lineage>
        <taxon>Bacteria</taxon>
        <taxon>Pseudomonadati</taxon>
        <taxon>Pseudomonadota</taxon>
        <taxon>Betaproteobacteria</taxon>
        <taxon>Burkholderiales</taxon>
        <taxon>Comamonadaceae</taxon>
        <taxon>Hydrogenophaga</taxon>
    </lineage>
</organism>
<dbReference type="KEGG" id="hyl:LPB072_10130"/>
<dbReference type="STRING" id="1763535.LPB072_10130"/>
<evidence type="ECO:0000313" key="2">
    <source>
        <dbReference type="EMBL" id="OAD42696.1"/>
    </source>
</evidence>
<name>A0A162P9H9_9BURK</name>
<evidence type="ECO:0000313" key="4">
    <source>
        <dbReference type="Proteomes" id="UP000185680"/>
    </source>
</evidence>
<reference evidence="2 3" key="1">
    <citation type="submission" date="2016-02" db="EMBL/GenBank/DDBJ databases">
        <title>Draft genome sequence of Hydrogenophaga sp. LPB0072.</title>
        <authorList>
            <person name="Shin S.-K."/>
            <person name="Yi H."/>
        </authorList>
    </citation>
    <scope>NUCLEOTIDE SEQUENCE [LARGE SCALE GENOMIC DNA]</scope>
    <source>
        <strain evidence="2 3">LPB0072</strain>
    </source>
</reference>
<dbReference type="AlphaFoldDB" id="A0A162P9H9"/>
<keyword evidence="3" id="KW-1185">Reference proteome</keyword>
<dbReference type="EMBL" id="CP017476">
    <property type="protein sequence ID" value="AOW13159.1"/>
    <property type="molecule type" value="Genomic_DNA"/>
</dbReference>